<keyword evidence="8 15" id="KW-0547">Nucleotide-binding</keyword>
<dbReference type="Gene3D" id="3.40.1110.10">
    <property type="entry name" value="Calcium-transporting ATPase, cytoplasmic domain N"/>
    <property type="match status" value="1"/>
</dbReference>
<keyword evidence="18" id="KW-1185">Reference proteome</keyword>
<dbReference type="InterPro" id="IPR001757">
    <property type="entry name" value="P_typ_ATPase"/>
</dbReference>
<dbReference type="InterPro" id="IPR059000">
    <property type="entry name" value="ATPase_P-type_domA"/>
</dbReference>
<keyword evidence="4 15" id="KW-1003">Cell membrane</keyword>
<keyword evidence="14 15" id="KW-0472">Membrane</keyword>
<dbReference type="GO" id="GO:0055070">
    <property type="term" value="P:copper ion homeostasis"/>
    <property type="evidence" value="ECO:0007669"/>
    <property type="project" value="TreeGrafter"/>
</dbReference>
<evidence type="ECO:0000256" key="2">
    <source>
        <dbReference type="ARBA" id="ARBA00006024"/>
    </source>
</evidence>
<feature type="transmembrane region" description="Helical" evidence="15">
    <location>
        <begin position="181"/>
        <end position="199"/>
    </location>
</feature>
<dbReference type="Pfam" id="PF00702">
    <property type="entry name" value="Hydrolase"/>
    <property type="match status" value="1"/>
</dbReference>
<dbReference type="NCBIfam" id="TIGR01494">
    <property type="entry name" value="ATPase_P-type"/>
    <property type="match status" value="1"/>
</dbReference>
<dbReference type="AlphaFoldDB" id="A0A7V7KWA2"/>
<dbReference type="FunFam" id="2.70.150.10:FF:000002">
    <property type="entry name" value="Copper-transporting ATPase 1, putative"/>
    <property type="match status" value="1"/>
</dbReference>
<dbReference type="GO" id="GO:0005507">
    <property type="term" value="F:copper ion binding"/>
    <property type="evidence" value="ECO:0007669"/>
    <property type="project" value="TreeGrafter"/>
</dbReference>
<evidence type="ECO:0000256" key="15">
    <source>
        <dbReference type="RuleBase" id="RU362081"/>
    </source>
</evidence>
<feature type="transmembrane region" description="Helical" evidence="15">
    <location>
        <begin position="427"/>
        <end position="449"/>
    </location>
</feature>
<keyword evidence="12 15" id="KW-1133">Transmembrane helix</keyword>
<evidence type="ECO:0000256" key="4">
    <source>
        <dbReference type="ARBA" id="ARBA00022475"/>
    </source>
</evidence>
<dbReference type="GO" id="GO:0005524">
    <property type="term" value="F:ATP binding"/>
    <property type="evidence" value="ECO:0007669"/>
    <property type="project" value="UniProtKB-UniRule"/>
</dbReference>
<gene>
    <name evidence="17" type="ORF">DT594_02435</name>
</gene>
<proteinExistence type="inferred from homology"/>
<dbReference type="PANTHER" id="PTHR43520:SF5">
    <property type="entry name" value="CATION-TRANSPORTING P-TYPE ATPASE-RELATED"/>
    <property type="match status" value="1"/>
</dbReference>
<dbReference type="CDD" id="cd02079">
    <property type="entry name" value="P-type_ATPase_HM"/>
    <property type="match status" value="1"/>
</dbReference>
<evidence type="ECO:0000256" key="12">
    <source>
        <dbReference type="ARBA" id="ARBA00022989"/>
    </source>
</evidence>
<name>A0A7V7KWA2_9GAMM</name>
<keyword evidence="10" id="KW-0460">Magnesium</keyword>
<keyword evidence="5" id="KW-0597">Phosphoprotein</keyword>
<dbReference type="InterPro" id="IPR018303">
    <property type="entry name" value="ATPase_P-typ_P_site"/>
</dbReference>
<sequence>MANPVPCYHCSEPVPTGSSWTCVILEQPRAMCCPGCQAVAAAIVAGGLESYYRHRTDNAVNPEALPRVLQDELELLDRADVQQRYVHSEGDQQQIQLLIEGISCAACGWLIEKRLSQMPGVSQAGLNLGNHRLTLTWNPEQTRLSALLAEIKRIGYGAHPFEADKASEQIAAENRRYLRRLGLAGLMFMQVMMATMALYEEFNQDLTADMAIILRWVSLLMTTPVVLYSCAPFFQGAWRDLSNRRLSMDVSVSLAIGGAYLAGVWATVTNTGEIYFDSVTMFAFFLLAGRYLERRARQRTVESSAKLVNLLPPSAMRVDSEGHTQRVMLDEVQPGDLLDIKPGESIPADGEIIDGISSVDESALSGEYLPLAKRVGDQVTAGTLNVEGPLRIRVNAIGEQTRLSAIVRLLERAQTDKPRLAQIADQAAQYFLLIVMSAAVVVGGLWWWLANGETAFWVVLAMLVATCPCALSLATPTALTTATGSLQKLGLLITRGHVLEGLTKIDTVIVDKTGTLTEGRMTLERVEAFAGQDSDQALRLARMLEARSEHPIARAFGRTLEQADSVTSHPGLGLEGICQGQLLRIGKPAFVSELSAKFSAMPSSHAAPELPDEPGQWLLLGDEQGPIAWFVLNDRLRPDAAELIQGLKARALQVILLSGDHDQVVNRMADQLGIEKAIGNASPADKLAYVQGLQSQGRQVLMLGDGVNDVPVLASANISIAMGEASDLAKTSADAVLLSSQLTVLLQALSGARRTRRIVVQNLFWAGAYNAGILPLAALGLVTPAWAAIGMSASSLLVVLNALRLVRMDQRRQVTQRGAPVLLETAV</sequence>
<dbReference type="EMBL" id="QOVF01000001">
    <property type="protein sequence ID" value="KAA0696235.1"/>
    <property type="molecule type" value="Genomic_DNA"/>
</dbReference>
<dbReference type="GO" id="GO:0005886">
    <property type="term" value="C:plasma membrane"/>
    <property type="evidence" value="ECO:0007669"/>
    <property type="project" value="UniProtKB-SubCell"/>
</dbReference>
<feature type="domain" description="HMA" evidence="16">
    <location>
        <begin position="93"/>
        <end position="159"/>
    </location>
</feature>
<dbReference type="Proteomes" id="UP000463138">
    <property type="component" value="Unassembled WGS sequence"/>
</dbReference>
<dbReference type="InterPro" id="IPR036163">
    <property type="entry name" value="HMA_dom_sf"/>
</dbReference>
<dbReference type="Gene3D" id="2.70.150.10">
    <property type="entry name" value="Calcium-transporting ATPase, cytoplasmic transduction domain A"/>
    <property type="match status" value="1"/>
</dbReference>
<feature type="transmembrane region" description="Helical" evidence="15">
    <location>
        <begin position="246"/>
        <end position="268"/>
    </location>
</feature>
<evidence type="ECO:0000256" key="5">
    <source>
        <dbReference type="ARBA" id="ARBA00022553"/>
    </source>
</evidence>
<protein>
    <submittedName>
        <fullName evidence="17">Heavy metal translocating P-type ATPase</fullName>
    </submittedName>
</protein>
<dbReference type="InterPro" id="IPR036412">
    <property type="entry name" value="HAD-like_sf"/>
</dbReference>
<evidence type="ECO:0000259" key="16">
    <source>
        <dbReference type="PROSITE" id="PS50846"/>
    </source>
</evidence>
<dbReference type="InterPro" id="IPR023299">
    <property type="entry name" value="ATPase_P-typ_cyto_dom_N"/>
</dbReference>
<dbReference type="GO" id="GO:0043682">
    <property type="term" value="F:P-type divalent copper transporter activity"/>
    <property type="evidence" value="ECO:0007669"/>
    <property type="project" value="TreeGrafter"/>
</dbReference>
<evidence type="ECO:0000256" key="7">
    <source>
        <dbReference type="ARBA" id="ARBA00022723"/>
    </source>
</evidence>
<feature type="transmembrane region" description="Helical" evidence="15">
    <location>
        <begin position="455"/>
        <end position="479"/>
    </location>
</feature>
<evidence type="ECO:0000256" key="3">
    <source>
        <dbReference type="ARBA" id="ARBA00022448"/>
    </source>
</evidence>
<evidence type="ECO:0000313" key="18">
    <source>
        <dbReference type="Proteomes" id="UP000463138"/>
    </source>
</evidence>
<feature type="transmembrane region" description="Helical" evidence="15">
    <location>
        <begin position="788"/>
        <end position="806"/>
    </location>
</feature>
<keyword evidence="9 15" id="KW-0067">ATP-binding</keyword>
<keyword evidence="13" id="KW-0406">Ion transport</keyword>
<keyword evidence="3" id="KW-0813">Transport</keyword>
<dbReference type="SUPFAM" id="SSF55008">
    <property type="entry name" value="HMA, heavy metal-associated domain"/>
    <property type="match status" value="1"/>
</dbReference>
<dbReference type="Gene3D" id="3.40.50.1000">
    <property type="entry name" value="HAD superfamily/HAD-like"/>
    <property type="match status" value="1"/>
</dbReference>
<dbReference type="NCBIfam" id="TIGR01511">
    <property type="entry name" value="ATPase-IB1_Cu"/>
    <property type="match status" value="1"/>
</dbReference>
<dbReference type="InterPro" id="IPR021993">
    <property type="entry name" value="ATPase-cat-bd"/>
</dbReference>
<evidence type="ECO:0000313" key="17">
    <source>
        <dbReference type="EMBL" id="KAA0696235.1"/>
    </source>
</evidence>
<evidence type="ECO:0000256" key="8">
    <source>
        <dbReference type="ARBA" id="ARBA00022741"/>
    </source>
</evidence>
<dbReference type="NCBIfam" id="TIGR01525">
    <property type="entry name" value="ATPase-IB_hvy"/>
    <property type="match status" value="1"/>
</dbReference>
<dbReference type="PRINTS" id="PR00119">
    <property type="entry name" value="CATATPASE"/>
</dbReference>
<dbReference type="PROSITE" id="PS00154">
    <property type="entry name" value="ATPASE_E1_E2"/>
    <property type="match status" value="1"/>
</dbReference>
<dbReference type="InterPro" id="IPR008250">
    <property type="entry name" value="ATPase_P-typ_transduc_dom_A_sf"/>
</dbReference>
<dbReference type="RefSeq" id="WP_149331206.1">
    <property type="nucleotide sequence ID" value="NZ_QOVF01000001.1"/>
</dbReference>
<comment type="caution">
    <text evidence="17">The sequence shown here is derived from an EMBL/GenBank/DDBJ whole genome shotgun (WGS) entry which is preliminary data.</text>
</comment>
<dbReference type="GO" id="GO:0016887">
    <property type="term" value="F:ATP hydrolysis activity"/>
    <property type="evidence" value="ECO:0007669"/>
    <property type="project" value="InterPro"/>
</dbReference>
<dbReference type="InterPro" id="IPR023214">
    <property type="entry name" value="HAD_sf"/>
</dbReference>
<dbReference type="OrthoDB" id="9814270at2"/>
<dbReference type="SUPFAM" id="SSF56784">
    <property type="entry name" value="HAD-like"/>
    <property type="match status" value="1"/>
</dbReference>
<evidence type="ECO:0000256" key="9">
    <source>
        <dbReference type="ARBA" id="ARBA00022840"/>
    </source>
</evidence>
<accession>A0A7V7KWA2</accession>
<evidence type="ECO:0000256" key="1">
    <source>
        <dbReference type="ARBA" id="ARBA00004651"/>
    </source>
</evidence>
<dbReference type="Gene3D" id="3.30.70.100">
    <property type="match status" value="1"/>
</dbReference>
<feature type="transmembrane region" description="Helical" evidence="15">
    <location>
        <begin position="211"/>
        <end position="234"/>
    </location>
</feature>
<keyword evidence="6 15" id="KW-0812">Transmembrane</keyword>
<dbReference type="SUPFAM" id="SSF81665">
    <property type="entry name" value="Calcium ATPase, transmembrane domain M"/>
    <property type="match status" value="1"/>
</dbReference>
<evidence type="ECO:0000256" key="10">
    <source>
        <dbReference type="ARBA" id="ARBA00022842"/>
    </source>
</evidence>
<feature type="transmembrane region" description="Helical" evidence="15">
    <location>
        <begin position="274"/>
        <end position="292"/>
    </location>
</feature>
<evidence type="ECO:0000256" key="14">
    <source>
        <dbReference type="ARBA" id="ARBA00023136"/>
    </source>
</evidence>
<dbReference type="InterPro" id="IPR006121">
    <property type="entry name" value="HMA_dom"/>
</dbReference>
<dbReference type="InterPro" id="IPR027256">
    <property type="entry name" value="P-typ_ATPase_IB"/>
</dbReference>
<organism evidence="17 18">
    <name type="scientific">Halopseudomonas laoshanensis</name>
    <dbReference type="NCBI Taxonomy" id="2268758"/>
    <lineage>
        <taxon>Bacteria</taxon>
        <taxon>Pseudomonadati</taxon>
        <taxon>Pseudomonadota</taxon>
        <taxon>Gammaproteobacteria</taxon>
        <taxon>Pseudomonadales</taxon>
        <taxon>Pseudomonadaceae</taxon>
        <taxon>Halopseudomonas</taxon>
    </lineage>
</organism>
<evidence type="ECO:0000256" key="13">
    <source>
        <dbReference type="ARBA" id="ARBA00023065"/>
    </source>
</evidence>
<dbReference type="PRINTS" id="PR00943">
    <property type="entry name" value="CUATPASE"/>
</dbReference>
<comment type="similarity">
    <text evidence="2 15">Belongs to the cation transport ATPase (P-type) (TC 3.A.3) family. Type IB subfamily.</text>
</comment>
<dbReference type="SUPFAM" id="SSF81653">
    <property type="entry name" value="Calcium ATPase, transduction domain A"/>
    <property type="match status" value="1"/>
</dbReference>
<evidence type="ECO:0000256" key="6">
    <source>
        <dbReference type="ARBA" id="ARBA00022692"/>
    </source>
</evidence>
<dbReference type="Pfam" id="PF00122">
    <property type="entry name" value="E1-E2_ATPase"/>
    <property type="match status" value="1"/>
</dbReference>
<reference evidence="17 18" key="1">
    <citation type="submission" date="2018-07" db="EMBL/GenBank/DDBJ databases">
        <title>Pseudomonas laoshanensis sp. nov., isolated from soil.</title>
        <authorList>
            <person name="Sun J."/>
            <person name="Yu L."/>
            <person name="Wang M."/>
            <person name="Zhang C."/>
        </authorList>
    </citation>
    <scope>NUCLEOTIDE SEQUENCE [LARGE SCALE GENOMIC DNA]</scope>
    <source>
        <strain evidence="17 18">Y22</strain>
    </source>
</reference>
<dbReference type="PROSITE" id="PS50846">
    <property type="entry name" value="HMA_2"/>
    <property type="match status" value="1"/>
</dbReference>
<dbReference type="InterPro" id="IPR023298">
    <property type="entry name" value="ATPase_P-typ_TM_dom_sf"/>
</dbReference>
<dbReference type="Pfam" id="PF00403">
    <property type="entry name" value="HMA"/>
    <property type="match status" value="1"/>
</dbReference>
<comment type="subcellular location">
    <subcellularLocation>
        <location evidence="1">Cell membrane</location>
        <topology evidence="1">Multi-pass membrane protein</topology>
    </subcellularLocation>
</comment>
<dbReference type="CDD" id="cd00371">
    <property type="entry name" value="HMA"/>
    <property type="match status" value="1"/>
</dbReference>
<dbReference type="Pfam" id="PF12156">
    <property type="entry name" value="ATPase-cat_bd"/>
    <property type="match status" value="1"/>
</dbReference>
<dbReference type="PANTHER" id="PTHR43520">
    <property type="entry name" value="ATP7, ISOFORM B"/>
    <property type="match status" value="1"/>
</dbReference>
<keyword evidence="7 15" id="KW-0479">Metal-binding</keyword>
<feature type="transmembrane region" description="Helical" evidence="15">
    <location>
        <begin position="763"/>
        <end position="782"/>
    </location>
</feature>
<evidence type="ECO:0000256" key="11">
    <source>
        <dbReference type="ARBA" id="ARBA00022967"/>
    </source>
</evidence>
<keyword evidence="11" id="KW-1278">Translocase</keyword>